<evidence type="ECO:0000313" key="16">
    <source>
        <dbReference type="EMBL" id="KRY75695.1"/>
    </source>
</evidence>
<evidence type="ECO:0000256" key="3">
    <source>
        <dbReference type="ARBA" id="ARBA00005850"/>
    </source>
</evidence>
<evidence type="ECO:0000313" key="17">
    <source>
        <dbReference type="Proteomes" id="UP000054632"/>
    </source>
</evidence>
<feature type="domain" description="MD-2-related lipid-recognition" evidence="15">
    <location>
        <begin position="183"/>
        <end position="301"/>
    </location>
</feature>
<dbReference type="NCBIfam" id="TIGR00309">
    <property type="entry name" value="V_ATPase_subD"/>
    <property type="match status" value="1"/>
</dbReference>
<evidence type="ECO:0000256" key="11">
    <source>
        <dbReference type="ARBA" id="ARBA00023065"/>
    </source>
</evidence>
<feature type="non-terminal residue" evidence="16">
    <location>
        <position position="1"/>
    </location>
</feature>
<sequence length="680" mass="76497">LRNKYKLKMSKDDRIAVFPSRMAQTLMKARLKGAQKGHSLLKKKADALNIRFRQILHRIIQNKVLMGEVMKEASFSLAEAKFTAGDFSHTVLQNIGKAQVKVKLQKDNVAGVTLPIFEYFQDGPDPYDLTGLGKGGANIAKMKKSYNKAVELLVELATLQTCFISLDEAIKVTNRRVNAIEFGSHSTIESVSASPCDDPYVCIVKRGDKISTNVTFVPHKKISRLILKSYAKINKISFTVAVPDYNGCKDHGLKCPLNPEVSVTYQRNVTIAASTPLVTAVLRSQLKDQNNLDVFCIESKIKFVKCGYAGTNFPEHVFPSVVGRPTIRSKIKVNDVELQDVMIGSKCAAVRHMLDLSYPMDNGIVRNWDDMDLVWDYTFGPECLNLQPSECKLLLTEAPLNPIKNREKMFEVMFEKFGFHSVYVAVQAVLTLYAQGLETGVVVDSGDGVTHICPVYQGFALNHLTKRLDIAGRNITSYLVSLLKLRGYAFNHSADFETVRQIKEKLCYTAYDIEQEVKLALETVILVKPYTLPDGRVIRVGSERFQAPEVLFQPNLIDVECCGISELLFNVIQSADIDTRAEFYKHIVLSGGSTMFAGLPSRFEREIKQLYLERVLKGNKEAFQKFKIRVEASPGRKYVVFEGGSLLAKLMRDREDFWVSRMDFKEHGINCVRKKFGVCS</sequence>
<keyword evidence="11" id="KW-0406">Ion transport</keyword>
<keyword evidence="8" id="KW-0964">Secreted</keyword>
<dbReference type="Proteomes" id="UP000054632">
    <property type="component" value="Unassembled WGS sequence"/>
</dbReference>
<dbReference type="PRINTS" id="PR00190">
    <property type="entry name" value="ACTIN"/>
</dbReference>
<dbReference type="InterPro" id="IPR043129">
    <property type="entry name" value="ATPase_NBD"/>
</dbReference>
<proteinExistence type="inferred from homology"/>
<evidence type="ECO:0000256" key="6">
    <source>
        <dbReference type="ARBA" id="ARBA00022448"/>
    </source>
</evidence>
<dbReference type="CDD" id="cd10220">
    <property type="entry name" value="ASKHA_NBD_Arp2"/>
    <property type="match status" value="1"/>
</dbReference>
<evidence type="ECO:0000256" key="10">
    <source>
        <dbReference type="ARBA" id="ARBA00022840"/>
    </source>
</evidence>
<dbReference type="InterPro" id="IPR020902">
    <property type="entry name" value="Actin/actin-like_CS"/>
</dbReference>
<comment type="function">
    <text evidence="14">Subunit of the V1 complex of vacuolar(H+)-ATPase (V-ATPase), a multisubunit enzyme composed of a peripheral complex (V1) that hydrolyzes ATP and a membrane integral complex (V0) that translocates protons. V-ATPase is responsible for acidifying and maintaining the pH of intracellular compartments and in some cell types, is targeted to the plasma membrane, where it is responsible for acidifying the extracellular environment.</text>
</comment>
<accession>A0A0V1EPJ4</accession>
<dbReference type="InterPro" id="IPR014756">
    <property type="entry name" value="Ig_E-set"/>
</dbReference>
<dbReference type="GO" id="GO:0003779">
    <property type="term" value="F:actin binding"/>
    <property type="evidence" value="ECO:0007669"/>
    <property type="project" value="UniProtKB-KW"/>
</dbReference>
<dbReference type="AlphaFoldDB" id="A0A0V1EPJ4"/>
<dbReference type="GO" id="GO:0046961">
    <property type="term" value="F:proton-transporting ATPase activity, rotational mechanism"/>
    <property type="evidence" value="ECO:0007669"/>
    <property type="project" value="InterPro"/>
</dbReference>
<keyword evidence="9" id="KW-0547">Nucleotide-binding</keyword>
<comment type="subcellular location">
    <subcellularLocation>
        <location evidence="1">Cytoplasm</location>
        <location evidence="1">Cytoskeleton</location>
    </subcellularLocation>
    <subcellularLocation>
        <location evidence="2">Secreted</location>
    </subcellularLocation>
</comment>
<dbReference type="Pfam" id="PF01813">
    <property type="entry name" value="ATP-synt_D"/>
    <property type="match status" value="1"/>
</dbReference>
<comment type="caution">
    <text evidence="16">The sequence shown here is derived from an EMBL/GenBank/DDBJ whole genome shotgun (WGS) entry which is preliminary data.</text>
</comment>
<dbReference type="EMBL" id="JYDR01000016">
    <property type="protein sequence ID" value="KRY75695.1"/>
    <property type="molecule type" value="Genomic_DNA"/>
</dbReference>
<evidence type="ECO:0000256" key="8">
    <source>
        <dbReference type="ARBA" id="ARBA00022525"/>
    </source>
</evidence>
<dbReference type="SMART" id="SM00268">
    <property type="entry name" value="ACTIN"/>
    <property type="match status" value="1"/>
</dbReference>
<comment type="similarity">
    <text evidence="4">Belongs to the NPC2 family.</text>
</comment>
<dbReference type="SUPFAM" id="SSF81296">
    <property type="entry name" value="E set domains"/>
    <property type="match status" value="1"/>
</dbReference>
<dbReference type="FunFam" id="3.90.640.10:FF:000005">
    <property type="entry name" value="Actin-related protein 2"/>
    <property type="match status" value="1"/>
</dbReference>
<dbReference type="PROSITE" id="PS01132">
    <property type="entry name" value="ACTINS_ACT_LIKE"/>
    <property type="match status" value="1"/>
</dbReference>
<evidence type="ECO:0000256" key="4">
    <source>
        <dbReference type="ARBA" id="ARBA00006370"/>
    </source>
</evidence>
<dbReference type="GO" id="GO:0005856">
    <property type="term" value="C:cytoskeleton"/>
    <property type="evidence" value="ECO:0007669"/>
    <property type="project" value="UniProtKB-SubCell"/>
</dbReference>
<gene>
    <name evidence="16" type="primary">arx-2</name>
    <name evidence="16" type="ORF">T4A_202</name>
</gene>
<evidence type="ECO:0000256" key="2">
    <source>
        <dbReference type="ARBA" id="ARBA00004613"/>
    </source>
</evidence>
<dbReference type="InterPro" id="IPR003172">
    <property type="entry name" value="ML_dom"/>
</dbReference>
<dbReference type="GO" id="GO:0005576">
    <property type="term" value="C:extracellular region"/>
    <property type="evidence" value="ECO:0007669"/>
    <property type="project" value="UniProtKB-SubCell"/>
</dbReference>
<evidence type="ECO:0000256" key="5">
    <source>
        <dbReference type="ARBA" id="ARBA00010121"/>
    </source>
</evidence>
<dbReference type="PANTHER" id="PTHR11937">
    <property type="entry name" value="ACTIN"/>
    <property type="match status" value="1"/>
</dbReference>
<evidence type="ECO:0000256" key="12">
    <source>
        <dbReference type="ARBA" id="ARBA00023203"/>
    </source>
</evidence>
<dbReference type="Pfam" id="PF00022">
    <property type="entry name" value="Actin"/>
    <property type="match status" value="1"/>
</dbReference>
<dbReference type="Gene3D" id="3.90.640.10">
    <property type="entry name" value="Actin, Chain A, domain 4"/>
    <property type="match status" value="1"/>
</dbReference>
<name>A0A0V1EPJ4_TRIPS</name>
<dbReference type="SUPFAM" id="SSF53067">
    <property type="entry name" value="Actin-like ATPase domain"/>
    <property type="match status" value="2"/>
</dbReference>
<reference evidence="16 17" key="1">
    <citation type="submission" date="2015-01" db="EMBL/GenBank/DDBJ databases">
        <title>Evolution of Trichinella species and genotypes.</title>
        <authorList>
            <person name="Korhonen P.K."/>
            <person name="Edoardo P."/>
            <person name="Giuseppe L.R."/>
            <person name="Gasser R.B."/>
        </authorList>
    </citation>
    <scope>NUCLEOTIDE SEQUENCE [LARGE SCALE GENOMIC DNA]</scope>
    <source>
        <strain evidence="16">ISS13</strain>
    </source>
</reference>
<keyword evidence="6" id="KW-0813">Transport</keyword>
<organism evidence="16 17">
    <name type="scientific">Trichinella pseudospiralis</name>
    <name type="common">Parasitic roundworm</name>
    <dbReference type="NCBI Taxonomy" id="6337"/>
    <lineage>
        <taxon>Eukaryota</taxon>
        <taxon>Metazoa</taxon>
        <taxon>Ecdysozoa</taxon>
        <taxon>Nematoda</taxon>
        <taxon>Enoplea</taxon>
        <taxon>Dorylaimia</taxon>
        <taxon>Trichinellida</taxon>
        <taxon>Trichinellidae</taxon>
        <taxon>Trichinella</taxon>
    </lineage>
</organism>
<keyword evidence="7" id="KW-0963">Cytoplasm</keyword>
<dbReference type="SMART" id="SM00737">
    <property type="entry name" value="ML"/>
    <property type="match status" value="1"/>
</dbReference>
<keyword evidence="12" id="KW-0009">Actin-binding</keyword>
<evidence type="ECO:0000256" key="7">
    <source>
        <dbReference type="ARBA" id="ARBA00022490"/>
    </source>
</evidence>
<dbReference type="InterPro" id="IPR002699">
    <property type="entry name" value="V_ATPase_D"/>
</dbReference>
<evidence type="ECO:0000259" key="15">
    <source>
        <dbReference type="SMART" id="SM00737"/>
    </source>
</evidence>
<keyword evidence="10" id="KW-0067">ATP-binding</keyword>
<dbReference type="FunFam" id="2.60.40.770:FF:000001">
    <property type="entry name" value="NPC intracellular cholesterol transporter 2"/>
    <property type="match status" value="1"/>
</dbReference>
<evidence type="ECO:0000256" key="1">
    <source>
        <dbReference type="ARBA" id="ARBA00004245"/>
    </source>
</evidence>
<comment type="similarity">
    <text evidence="5">Belongs to the actin family. ARP2 subfamily.</text>
</comment>
<dbReference type="GO" id="GO:0005524">
    <property type="term" value="F:ATP binding"/>
    <property type="evidence" value="ECO:0007669"/>
    <property type="project" value="UniProtKB-KW"/>
</dbReference>
<dbReference type="Gene3D" id="2.60.40.770">
    <property type="match status" value="1"/>
</dbReference>
<dbReference type="FunFam" id="3.30.420.40:FF:000050">
    <property type="entry name" value="Actin, alpha skeletal muscle"/>
    <property type="match status" value="1"/>
</dbReference>
<dbReference type="Gene3D" id="3.30.420.40">
    <property type="match status" value="2"/>
</dbReference>
<dbReference type="InterPro" id="IPR004000">
    <property type="entry name" value="Actin"/>
</dbReference>
<keyword evidence="13" id="KW-0206">Cytoskeleton</keyword>
<evidence type="ECO:0000256" key="9">
    <source>
        <dbReference type="ARBA" id="ARBA00022741"/>
    </source>
</evidence>
<dbReference type="Gene3D" id="1.10.287.3240">
    <property type="match status" value="1"/>
</dbReference>
<protein>
    <submittedName>
        <fullName evidence="16">Actin-related protein 2</fullName>
    </submittedName>
</protein>
<comment type="similarity">
    <text evidence="3">Belongs to the V-ATPase D subunit family.</text>
</comment>
<evidence type="ECO:0000256" key="13">
    <source>
        <dbReference type="ARBA" id="ARBA00023212"/>
    </source>
</evidence>
<evidence type="ECO:0000256" key="14">
    <source>
        <dbReference type="ARBA" id="ARBA00045737"/>
    </source>
</evidence>